<keyword evidence="1" id="KW-1133">Transmembrane helix</keyword>
<dbReference type="RefSeq" id="WP_219797162.1">
    <property type="nucleotide sequence ID" value="NZ_CP080095.1"/>
</dbReference>
<feature type="transmembrane region" description="Helical" evidence="1">
    <location>
        <begin position="184"/>
        <end position="207"/>
    </location>
</feature>
<proteinExistence type="predicted"/>
<keyword evidence="1" id="KW-0472">Membrane</keyword>
<sequence length="482" mass="53363">MKPSIVTVSGWKRPSFREASTPSEAIAILYLLLPVLVFFISFIRFEIAIPACCILLYAIVSTVWNTSWSIRTGDAKFFLYYVAVAALWLWLGGAGGPLFQGDDWIKHYAILNELATKKWPPITNSQGPAPEVLRYYLAWYIMPALALKITGLHAQNLFLSIWSLIGVTVFFKLVSALFHTRRSAFVFPIIFILYGGADIIGTAITHIQIGPRFHVEWWSSWIEYASNTVSLFWVPQHALPAWIMIALIIGQTGRCTVLPVLGVAMAACLLWSPLSALGLIPFYALLIGSHGLREIALNWRTWAAFPLICLPILAYLTAGTTDIPHGFIWNYPCGAPTGYCYSTRSYLLFIVVEIAAPLIVLALSRPQYRSYLIAASLVLFLMPFIKVGLGNDLTIRGVTAALAVLSILCVPAVLEGSRSISLAMTVVLVIGMAASVGELMRPFFVSNHVSQESALSDVFALRSDYRPQYLAPMPIWIIRSEP</sequence>
<organism evidence="2 3">
    <name type="scientific">Paraburkholderia edwinii</name>
    <dbReference type="NCBI Taxonomy" id="2861782"/>
    <lineage>
        <taxon>Bacteria</taxon>
        <taxon>Pseudomonadati</taxon>
        <taxon>Pseudomonadota</taxon>
        <taxon>Betaproteobacteria</taxon>
        <taxon>Burkholderiales</taxon>
        <taxon>Burkholderiaceae</taxon>
        <taxon>Paraburkholderia</taxon>
    </lineage>
</organism>
<feature type="transmembrane region" description="Helical" evidence="1">
    <location>
        <begin position="371"/>
        <end position="389"/>
    </location>
</feature>
<feature type="transmembrane region" description="Helical" evidence="1">
    <location>
        <begin position="21"/>
        <end position="41"/>
    </location>
</feature>
<protein>
    <submittedName>
        <fullName evidence="2">Uncharacterized protein</fullName>
    </submittedName>
</protein>
<gene>
    <name evidence="2" type="ORF">KZJ38_16220</name>
</gene>
<name>A0ABX8ULK2_9BURK</name>
<feature type="transmembrane region" description="Helical" evidence="1">
    <location>
        <begin position="346"/>
        <end position="364"/>
    </location>
</feature>
<accession>A0ABX8ULK2</accession>
<feature type="transmembrane region" description="Helical" evidence="1">
    <location>
        <begin position="395"/>
        <end position="414"/>
    </location>
</feature>
<evidence type="ECO:0000313" key="2">
    <source>
        <dbReference type="EMBL" id="QYD67854.1"/>
    </source>
</evidence>
<keyword evidence="3" id="KW-1185">Reference proteome</keyword>
<feature type="transmembrane region" description="Helical" evidence="1">
    <location>
        <begin position="421"/>
        <end position="440"/>
    </location>
</feature>
<feature type="transmembrane region" description="Helical" evidence="1">
    <location>
        <begin position="157"/>
        <end position="178"/>
    </location>
</feature>
<dbReference type="EMBL" id="CP080095">
    <property type="protein sequence ID" value="QYD67854.1"/>
    <property type="molecule type" value="Genomic_DNA"/>
</dbReference>
<feature type="transmembrane region" description="Helical" evidence="1">
    <location>
        <begin position="47"/>
        <end position="66"/>
    </location>
</feature>
<evidence type="ECO:0000256" key="1">
    <source>
        <dbReference type="SAM" id="Phobius"/>
    </source>
</evidence>
<feature type="transmembrane region" description="Helical" evidence="1">
    <location>
        <begin position="261"/>
        <end position="287"/>
    </location>
</feature>
<feature type="transmembrane region" description="Helical" evidence="1">
    <location>
        <begin position="299"/>
        <end position="318"/>
    </location>
</feature>
<feature type="transmembrane region" description="Helical" evidence="1">
    <location>
        <begin position="133"/>
        <end position="150"/>
    </location>
</feature>
<evidence type="ECO:0000313" key="3">
    <source>
        <dbReference type="Proteomes" id="UP000826462"/>
    </source>
</evidence>
<feature type="transmembrane region" description="Helical" evidence="1">
    <location>
        <begin position="78"/>
        <end position="99"/>
    </location>
</feature>
<dbReference type="Proteomes" id="UP000826462">
    <property type="component" value="Chromosome 1"/>
</dbReference>
<keyword evidence="1" id="KW-0812">Transmembrane</keyword>
<feature type="transmembrane region" description="Helical" evidence="1">
    <location>
        <begin position="228"/>
        <end position="249"/>
    </location>
</feature>
<reference evidence="2 3" key="1">
    <citation type="submission" date="2021-07" db="EMBL/GenBank/DDBJ databases">
        <title>Paraburkholderia edwinii protects Aspergillus sp. from phenazines by acting as a toxin sponge.</title>
        <authorList>
            <person name="Dahlstrom K.M."/>
            <person name="Newman D.K."/>
        </authorList>
    </citation>
    <scope>NUCLEOTIDE SEQUENCE [LARGE SCALE GENOMIC DNA]</scope>
    <source>
        <strain evidence="2 3">Pe01</strain>
    </source>
</reference>